<dbReference type="InterPro" id="IPR029016">
    <property type="entry name" value="GAF-like_dom_sf"/>
</dbReference>
<dbReference type="RefSeq" id="XP_013757453.1">
    <property type="nucleotide sequence ID" value="XM_013901999.1"/>
</dbReference>
<evidence type="ECO:0000313" key="2">
    <source>
        <dbReference type="Proteomes" id="UP000054408"/>
    </source>
</evidence>
<dbReference type="OrthoDB" id="15735at2759"/>
<organism evidence="1 2">
    <name type="scientific">Thecamonas trahens ATCC 50062</name>
    <dbReference type="NCBI Taxonomy" id="461836"/>
    <lineage>
        <taxon>Eukaryota</taxon>
        <taxon>Apusozoa</taxon>
        <taxon>Apusomonadida</taxon>
        <taxon>Apusomonadidae</taxon>
        <taxon>Thecamonas</taxon>
    </lineage>
</organism>
<gene>
    <name evidence="1" type="ORF">AMSG_11953</name>
</gene>
<dbReference type="Proteomes" id="UP000054408">
    <property type="component" value="Unassembled WGS sequence"/>
</dbReference>
<dbReference type="Gene3D" id="3.30.450.40">
    <property type="match status" value="2"/>
</dbReference>
<dbReference type="STRING" id="461836.A0A0L0DCG5"/>
<dbReference type="PANTHER" id="PTHR21021:SF15">
    <property type="entry name" value="FREE METHIONINE-R-SULFOXIDE REDUCTASE"/>
    <property type="match status" value="1"/>
</dbReference>
<dbReference type="GeneID" id="25569868"/>
<dbReference type="eggNOG" id="ENOG502RXXR">
    <property type="taxonomic scope" value="Eukaryota"/>
</dbReference>
<dbReference type="EMBL" id="GL349458">
    <property type="protein sequence ID" value="KNC49930.1"/>
    <property type="molecule type" value="Genomic_DNA"/>
</dbReference>
<dbReference type="GO" id="GO:0005829">
    <property type="term" value="C:cytosol"/>
    <property type="evidence" value="ECO:0007669"/>
    <property type="project" value="TreeGrafter"/>
</dbReference>
<dbReference type="InterPro" id="IPR051330">
    <property type="entry name" value="Phosphatase_reg/MetRdx"/>
</dbReference>
<name>A0A0L0DCG5_THETB</name>
<evidence type="ECO:0000313" key="1">
    <source>
        <dbReference type="EMBL" id="KNC49930.1"/>
    </source>
</evidence>
<dbReference type="PANTHER" id="PTHR21021">
    <property type="entry name" value="GAF/PUTATIVE CYTOSKELETAL PROTEIN"/>
    <property type="match status" value="1"/>
</dbReference>
<reference evidence="1 2" key="1">
    <citation type="submission" date="2010-05" db="EMBL/GenBank/DDBJ databases">
        <title>The Genome Sequence of Thecamonas trahens ATCC 50062.</title>
        <authorList>
            <consortium name="The Broad Institute Genome Sequencing Platform"/>
            <person name="Russ C."/>
            <person name="Cuomo C."/>
            <person name="Shea T."/>
            <person name="Young S.K."/>
            <person name="Zeng Q."/>
            <person name="Koehrsen M."/>
            <person name="Haas B."/>
            <person name="Borodovsky M."/>
            <person name="Guigo R."/>
            <person name="Alvarado L."/>
            <person name="Berlin A."/>
            <person name="Bochicchio J."/>
            <person name="Borenstein D."/>
            <person name="Chapman S."/>
            <person name="Chen Z."/>
            <person name="Freedman E."/>
            <person name="Gellesch M."/>
            <person name="Goldberg J."/>
            <person name="Griggs A."/>
            <person name="Gujja S."/>
            <person name="Heilman E."/>
            <person name="Heiman D."/>
            <person name="Hepburn T."/>
            <person name="Howarth C."/>
            <person name="Jen D."/>
            <person name="Larson L."/>
            <person name="Mehta T."/>
            <person name="Park D."/>
            <person name="Pearson M."/>
            <person name="Roberts A."/>
            <person name="Saif S."/>
            <person name="Shenoy N."/>
            <person name="Sisk P."/>
            <person name="Stolte C."/>
            <person name="Sykes S."/>
            <person name="Thomson T."/>
            <person name="Walk T."/>
            <person name="White J."/>
            <person name="Yandava C."/>
            <person name="Burger G."/>
            <person name="Gray M.W."/>
            <person name="Holland P.W.H."/>
            <person name="King N."/>
            <person name="Lang F.B.F."/>
            <person name="Roger A.J."/>
            <person name="Ruiz-Trillo I."/>
            <person name="Lander E."/>
            <person name="Nusbaum C."/>
        </authorList>
    </citation>
    <scope>NUCLEOTIDE SEQUENCE [LARGE SCALE GENOMIC DNA]</scope>
    <source>
        <strain evidence="1 2">ATCC 50062</strain>
    </source>
</reference>
<accession>A0A0L0DCG5</accession>
<protein>
    <submittedName>
        <fullName evidence="1">Uncharacterized protein</fullName>
    </submittedName>
</protein>
<proteinExistence type="predicted"/>
<keyword evidence="2" id="KW-1185">Reference proteome</keyword>
<dbReference type="AlphaFoldDB" id="A0A0L0DCG5"/>
<dbReference type="SUPFAM" id="SSF55781">
    <property type="entry name" value="GAF domain-like"/>
    <property type="match status" value="2"/>
</dbReference>
<dbReference type="GO" id="GO:0033745">
    <property type="term" value="F:L-methionine-(R)-S-oxide reductase activity"/>
    <property type="evidence" value="ECO:0007669"/>
    <property type="project" value="TreeGrafter"/>
</dbReference>
<sequence length="358" mass="37656">MTDEVQDHNESGDLLRASDIPDAASKYEALVADVGGVVSGQRDKVANMANAAAVIFETLNGWMSQFGAPGEQYTNWAGFYRVDLEARKCILGPFQGGAARATIPFGKGVVGSAAEQVATQLVPNVHEFPGHIACDCASESEIVVPVLDAEGKLVAVIDIDSPHRARFTDIDKVGIEAVAAVMDLLRASDIPDAASKYEALVADVGGVVSGQRDKVANMANAAAVIFETLNGWMSQFGAPGEQYTNWAGFYRVDLEARKCILGPFQGGAARATIPFGKGVVGSAAEQVATQLVPNVHEFPGHIACDCASESEIVVPVLDAEGKLVAVIDIDSPHRARFTDIDKVGIEAVAAVMGLACDW</sequence>